<reference evidence="9" key="3">
    <citation type="submission" date="2025-09" db="UniProtKB">
        <authorList>
            <consortium name="Ensembl"/>
        </authorList>
    </citation>
    <scope>IDENTIFICATION</scope>
</reference>
<evidence type="ECO:0000259" key="8">
    <source>
        <dbReference type="Pfam" id="PF06747"/>
    </source>
</evidence>
<comment type="similarity">
    <text evidence="6">Belongs to the COX19 family.</text>
</comment>
<dbReference type="InterPro" id="IPR010625">
    <property type="entry name" value="CHCH"/>
</dbReference>
<feature type="region of interest" description="Disordered" evidence="7">
    <location>
        <begin position="137"/>
        <end position="182"/>
    </location>
</feature>
<evidence type="ECO:0000256" key="2">
    <source>
        <dbReference type="ARBA" id="ARBA00004496"/>
    </source>
</evidence>
<protein>
    <recommendedName>
        <fullName evidence="8">CHCH domain-containing protein</fullName>
    </recommendedName>
</protein>
<dbReference type="AlphaFoldDB" id="A0A8I5NS79"/>
<feature type="region of interest" description="Disordered" evidence="7">
    <location>
        <begin position="52"/>
        <end position="116"/>
    </location>
</feature>
<sequence>MGKSRPRQTPGMQRRPAPLCVLGQFTEPFWALVSHPFQKLILLPTAARVPGDGRARAAPTGAQELPRSEGAGPDLGRGRGRAWTSRGPGLGKGRGRGLHDVLGAPGVPARRSAGRPAYARKALADSGVAKMSTAMNFGTKSFQPRPPDKGSFPLDHLGGSWQDRGRRDEDSDTDSLRRVPGPRLRPDSVGCLCPGFAERSIRRPRSPQLQPGLRRCLACLLQSSKVLLISQWFWPDSGECKSFKDKFMKCLYDNRFENALCRNESKEYLECRMERKLMLQEPLEKLGFGDLIGGKSEAKK</sequence>
<dbReference type="GeneTree" id="ENSGT00940000164238"/>
<dbReference type="PROSITE" id="PS51808">
    <property type="entry name" value="CHCH"/>
    <property type="match status" value="1"/>
</dbReference>
<evidence type="ECO:0000256" key="7">
    <source>
        <dbReference type="SAM" id="MobiDB-lite"/>
    </source>
</evidence>
<dbReference type="PANTHER" id="PTHR21107:SF2">
    <property type="entry name" value="CYTOCHROME C OXIDASE ASSEMBLY PROTEIN COX19"/>
    <property type="match status" value="1"/>
</dbReference>
<dbReference type="InterPro" id="IPR051383">
    <property type="entry name" value="COX19"/>
</dbReference>
<evidence type="ECO:0000256" key="1">
    <source>
        <dbReference type="ARBA" id="ARBA00004173"/>
    </source>
</evidence>
<keyword evidence="4" id="KW-0496">Mitochondrion</keyword>
<evidence type="ECO:0000313" key="9">
    <source>
        <dbReference type="Ensembl" id="ENSPANP00000052565.1"/>
    </source>
</evidence>
<evidence type="ECO:0000256" key="5">
    <source>
        <dbReference type="ARBA" id="ARBA00023157"/>
    </source>
</evidence>
<keyword evidence="5" id="KW-1015">Disulfide bond</keyword>
<reference evidence="9" key="2">
    <citation type="submission" date="2025-08" db="UniProtKB">
        <authorList>
            <consortium name="Ensembl"/>
        </authorList>
    </citation>
    <scope>IDENTIFICATION</scope>
</reference>
<feature type="compositionally biased region" description="Basic and acidic residues" evidence="7">
    <location>
        <begin position="163"/>
        <end position="177"/>
    </location>
</feature>
<proteinExistence type="inferred from homology"/>
<name>A0A8I5NS79_PAPAN</name>
<accession>A0A8I5NS79</accession>
<dbReference type="GO" id="GO:0033617">
    <property type="term" value="P:mitochondrial respiratory chain complex IV assembly"/>
    <property type="evidence" value="ECO:0007669"/>
    <property type="project" value="TreeGrafter"/>
</dbReference>
<evidence type="ECO:0000256" key="6">
    <source>
        <dbReference type="ARBA" id="ARBA00038223"/>
    </source>
</evidence>
<feature type="domain" description="CHCH" evidence="8">
    <location>
        <begin position="240"/>
        <end position="274"/>
    </location>
</feature>
<reference evidence="9 10" key="1">
    <citation type="submission" date="2012-03" db="EMBL/GenBank/DDBJ databases">
        <title>Whole Genome Assembly of Papio anubis.</title>
        <authorList>
            <person name="Liu Y.L."/>
            <person name="Abraham K.A."/>
            <person name="Akbar H.A."/>
            <person name="Ali S.A."/>
            <person name="Anosike U.A."/>
            <person name="Aqrawi P.A."/>
            <person name="Arias F.A."/>
            <person name="Attaway T.A."/>
            <person name="Awwad R.A."/>
            <person name="Babu C.B."/>
            <person name="Bandaranaike D.B."/>
            <person name="Battles P.B."/>
            <person name="Bell A.B."/>
            <person name="Beltran B.B."/>
            <person name="Berhane-Mersha D.B."/>
            <person name="Bess C.B."/>
            <person name="Bickham C.B."/>
            <person name="Bolden T.B."/>
            <person name="Carter K.C."/>
            <person name="Chau D.C."/>
            <person name="Chavez A.C."/>
            <person name="Clerc-Blankenburg K.C."/>
            <person name="Coyle M.C."/>
            <person name="Dao M.D."/>
            <person name="Davila M.L.D."/>
            <person name="Davy-Carroll L.D."/>
            <person name="Denson S.D."/>
            <person name="Dinh H.D."/>
            <person name="Fernandez S.F."/>
            <person name="Fernando P.F."/>
            <person name="Forbes L.F."/>
            <person name="Francis C.F."/>
            <person name="Francisco L.F."/>
            <person name="Fu Q.F."/>
            <person name="Garcia-Iii R.G."/>
            <person name="Garrett T.G."/>
            <person name="Gross S.G."/>
            <person name="Gubbala S.G."/>
            <person name="Hirani K.H."/>
            <person name="Hogues M.H."/>
            <person name="Hollins B.H."/>
            <person name="Jackson L.J."/>
            <person name="Javaid M.J."/>
            <person name="Jhangiani S.J."/>
            <person name="Johnson A.J."/>
            <person name="Johnson B.J."/>
            <person name="Jones J.J."/>
            <person name="Joshi V.J."/>
            <person name="Kalu J.K."/>
            <person name="Khan N.K."/>
            <person name="Korchina V.K."/>
            <person name="Kovar C.K."/>
            <person name="Lago L.L."/>
            <person name="Lara F.L."/>
            <person name="Le T.-K.L."/>
            <person name="Lee S.L."/>
            <person name="Legall-Iii F.L."/>
            <person name="Lemon S.L."/>
            <person name="Liu J.L."/>
            <person name="Liu Y.-S.L."/>
            <person name="Liyanage D.L."/>
            <person name="Lopez J.L."/>
            <person name="Lorensuhewa L.L."/>
            <person name="Mata R.M."/>
            <person name="Mathew T.M."/>
            <person name="Mercado C.M."/>
            <person name="Mercado I.M."/>
            <person name="Morales K.M."/>
            <person name="Morgan M.M."/>
            <person name="Munidasa M.M."/>
            <person name="Ngo D.N."/>
            <person name="Nguyen L.N."/>
            <person name="Nguyen T.N."/>
            <person name="Nguyen N.N."/>
            <person name="Obregon M.O."/>
            <person name="Okwuonu G.O."/>
            <person name="Ongeri F.O."/>
            <person name="Onwere C.O."/>
            <person name="Osifeso I.O."/>
            <person name="Parra A.P."/>
            <person name="Patil S.P."/>
            <person name="Perez A.P."/>
            <person name="Perez Y.P."/>
            <person name="Pham C.P."/>
            <person name="Pu L.-L.P."/>
            <person name="Puazo M.P."/>
            <person name="Quiroz J.Q."/>
            <person name="Rouhana J.R."/>
            <person name="Ruiz M.R."/>
            <person name="Ruiz S.-J.R."/>
            <person name="Saada N.S."/>
            <person name="Santibanez J.S."/>
            <person name="Scheel M.S."/>
            <person name="Schneider B.S."/>
            <person name="Simmons D.S."/>
            <person name="Sisson I.S."/>
            <person name="Tang L.-Y.T."/>
            <person name="Thornton R.T."/>
            <person name="Tisius J.T."/>
            <person name="Toledanes G.T."/>
            <person name="Trejos Z.T."/>
            <person name="Usmani K.U."/>
            <person name="Varghese R.V."/>
            <person name="Vattathil S.V."/>
            <person name="Vee V.V."/>
            <person name="Walker D.W."/>
            <person name="Weissenberger G.W."/>
            <person name="White C.W."/>
            <person name="Williams A.W."/>
            <person name="Woodworth J.W."/>
            <person name="Wright R.W."/>
            <person name="Zhu Y.Z."/>
            <person name="Han Y.H."/>
            <person name="Newsham I.N."/>
            <person name="Nazareth L.N."/>
            <person name="Worley K.W."/>
            <person name="Muzny D.M."/>
            <person name="Rogers J.R."/>
            <person name="Gibbs R.G."/>
        </authorList>
    </citation>
    <scope>NUCLEOTIDE SEQUENCE [LARGE SCALE GENOMIC DNA]</scope>
</reference>
<keyword evidence="10" id="KW-1185">Reference proteome</keyword>
<dbReference type="Proteomes" id="UP000028761">
    <property type="component" value="Chromosome 4"/>
</dbReference>
<evidence type="ECO:0000313" key="10">
    <source>
        <dbReference type="Proteomes" id="UP000028761"/>
    </source>
</evidence>
<organism evidence="9 10">
    <name type="scientific">Papio anubis</name>
    <name type="common">Olive baboon</name>
    <dbReference type="NCBI Taxonomy" id="9555"/>
    <lineage>
        <taxon>Eukaryota</taxon>
        <taxon>Metazoa</taxon>
        <taxon>Chordata</taxon>
        <taxon>Craniata</taxon>
        <taxon>Vertebrata</taxon>
        <taxon>Euteleostomi</taxon>
        <taxon>Mammalia</taxon>
        <taxon>Eutheria</taxon>
        <taxon>Euarchontoglires</taxon>
        <taxon>Primates</taxon>
        <taxon>Haplorrhini</taxon>
        <taxon>Catarrhini</taxon>
        <taxon>Cercopithecidae</taxon>
        <taxon>Cercopithecinae</taxon>
        <taxon>Papio</taxon>
    </lineage>
</organism>
<dbReference type="Pfam" id="PF06747">
    <property type="entry name" value="CHCH"/>
    <property type="match status" value="1"/>
</dbReference>
<dbReference type="GO" id="GO:0005758">
    <property type="term" value="C:mitochondrial intermembrane space"/>
    <property type="evidence" value="ECO:0007669"/>
    <property type="project" value="TreeGrafter"/>
</dbReference>
<dbReference type="Ensembl" id="ENSPANT00000060959.1">
    <property type="protein sequence ID" value="ENSPANP00000052565.1"/>
    <property type="gene ID" value="ENSPANG00000015859.3"/>
</dbReference>
<comment type="subcellular location">
    <subcellularLocation>
        <location evidence="2">Cytoplasm</location>
    </subcellularLocation>
    <subcellularLocation>
        <location evidence="1">Mitochondrion</location>
    </subcellularLocation>
</comment>
<dbReference type="PANTHER" id="PTHR21107">
    <property type="entry name" value="CYTOCHROME C OXIDASE ASSEMBLY PROTEIN COX19"/>
    <property type="match status" value="1"/>
</dbReference>
<evidence type="ECO:0000256" key="4">
    <source>
        <dbReference type="ARBA" id="ARBA00023128"/>
    </source>
</evidence>
<evidence type="ECO:0000256" key="3">
    <source>
        <dbReference type="ARBA" id="ARBA00022490"/>
    </source>
</evidence>
<keyword evidence="3" id="KW-0963">Cytoplasm</keyword>